<protein>
    <submittedName>
        <fullName evidence="3">Uncharacterized protein</fullName>
    </submittedName>
</protein>
<proteinExistence type="predicted"/>
<accession>A0A450YFY8</accession>
<gene>
    <name evidence="3" type="ORF">BECKTC1821E_GA0114239_100765</name>
</gene>
<evidence type="ECO:0000313" key="3">
    <source>
        <dbReference type="EMBL" id="VFK40476.1"/>
    </source>
</evidence>
<evidence type="ECO:0000256" key="1">
    <source>
        <dbReference type="SAM" id="Coils"/>
    </source>
</evidence>
<keyword evidence="2" id="KW-0472">Membrane</keyword>
<feature type="coiled-coil region" evidence="1">
    <location>
        <begin position="27"/>
        <end position="61"/>
    </location>
</feature>
<name>A0A450YFY8_9GAMM</name>
<keyword evidence="2" id="KW-0812">Transmembrane</keyword>
<reference evidence="3" key="1">
    <citation type="submission" date="2019-02" db="EMBL/GenBank/DDBJ databases">
        <authorList>
            <person name="Gruber-Vodicka R. H."/>
            <person name="Seah K. B. B."/>
        </authorList>
    </citation>
    <scope>NUCLEOTIDE SEQUENCE</scope>
    <source>
        <strain evidence="3">BECK_BZ125</strain>
    </source>
</reference>
<dbReference type="EMBL" id="CAADFT010000007">
    <property type="protein sequence ID" value="VFK40476.1"/>
    <property type="molecule type" value="Genomic_DNA"/>
</dbReference>
<sequence>MGVLHVTSLFVWLPYLLVALLFLGAGYLLARVRMVSLQQEVDKYEERLGEAEKRMERLEDERPVDFRGKEYPHETGKLADYSSESIRNISLSDIPDVTGGLGDSSEAFLEALSRNIEGCQATVLADEQGFLVAGIGEYEENLAAIAAVCNEVGDRMRDILPFGKLQEMQMIDEHGLVATVYSVPVDTQWLTLVLLSVGNGPGREVVKQFIKDYLPEVTGEERGNR</sequence>
<feature type="transmembrane region" description="Helical" evidence="2">
    <location>
        <begin position="12"/>
        <end position="30"/>
    </location>
</feature>
<keyword evidence="1" id="KW-0175">Coiled coil</keyword>
<evidence type="ECO:0000256" key="2">
    <source>
        <dbReference type="SAM" id="Phobius"/>
    </source>
</evidence>
<organism evidence="3">
    <name type="scientific">Candidatus Kentrum sp. TC</name>
    <dbReference type="NCBI Taxonomy" id="2126339"/>
    <lineage>
        <taxon>Bacteria</taxon>
        <taxon>Pseudomonadati</taxon>
        <taxon>Pseudomonadota</taxon>
        <taxon>Gammaproteobacteria</taxon>
        <taxon>Candidatus Kentrum</taxon>
    </lineage>
</organism>
<dbReference type="AlphaFoldDB" id="A0A450YFY8"/>
<keyword evidence="2" id="KW-1133">Transmembrane helix</keyword>